<reference evidence="2 3" key="1">
    <citation type="submission" date="2016-11" db="EMBL/GenBank/DDBJ databases">
        <title>Comparative genomics of Bartonella apis.</title>
        <authorList>
            <person name="Engel P."/>
        </authorList>
    </citation>
    <scope>NUCLEOTIDE SEQUENCE [LARGE SCALE GENOMIC DNA]</scope>
    <source>
        <strain evidence="2 3">BBC0178</strain>
    </source>
</reference>
<dbReference type="OrthoDB" id="9870543at2"/>
<name>A0A1U9MCA8_9HYPH</name>
<dbReference type="KEGG" id="bapa:BBC0178_014840"/>
<dbReference type="RefSeq" id="WP_078039687.1">
    <property type="nucleotide sequence ID" value="NZ_CP015820.1"/>
</dbReference>
<dbReference type="Proteomes" id="UP000189660">
    <property type="component" value="Chromosome"/>
</dbReference>
<gene>
    <name evidence="2" type="ORF">BBC0178_014840</name>
</gene>
<dbReference type="AlphaFoldDB" id="A0A1U9MCA8"/>
<evidence type="ECO:0000313" key="2">
    <source>
        <dbReference type="EMBL" id="AQT42945.1"/>
    </source>
</evidence>
<sequence>MINSVFNNGRMSGAETALHLLKSNETNQFNSDTKGSRGISPTVAASGNTPLSASSSDAISRIQELIAGKIDVNAVQTGSVYHDTMASIAESLRNGSSVSADGTITANPNMSDDELKELFTQVMKSHIAQGKITESGLVEAIQSGKFEIVLEGDMTGNPIFKQGSFKVVGDGYGFISDKAWRSEADNEAINAFHASGKRVIESGIGPMRFGIIFK</sequence>
<feature type="compositionally biased region" description="Polar residues" evidence="1">
    <location>
        <begin position="43"/>
        <end position="53"/>
    </location>
</feature>
<dbReference type="EMBL" id="CP015820">
    <property type="protein sequence ID" value="AQT42945.1"/>
    <property type="molecule type" value="Genomic_DNA"/>
</dbReference>
<evidence type="ECO:0000256" key="1">
    <source>
        <dbReference type="SAM" id="MobiDB-lite"/>
    </source>
</evidence>
<proteinExistence type="predicted"/>
<keyword evidence="3" id="KW-1185">Reference proteome</keyword>
<protein>
    <submittedName>
        <fullName evidence="2">Uncharacterized protein</fullName>
    </submittedName>
</protein>
<organism evidence="2 3">
    <name type="scientific">Bartonella apihabitans</name>
    <dbReference type="NCBI Taxonomy" id="2750929"/>
    <lineage>
        <taxon>Bacteria</taxon>
        <taxon>Pseudomonadati</taxon>
        <taxon>Pseudomonadota</taxon>
        <taxon>Alphaproteobacteria</taxon>
        <taxon>Hyphomicrobiales</taxon>
        <taxon>Bartonellaceae</taxon>
        <taxon>Bartonella</taxon>
    </lineage>
</organism>
<feature type="region of interest" description="Disordered" evidence="1">
    <location>
        <begin position="27"/>
        <end position="53"/>
    </location>
</feature>
<accession>A0A1U9MCA8</accession>
<evidence type="ECO:0000313" key="3">
    <source>
        <dbReference type="Proteomes" id="UP000189660"/>
    </source>
</evidence>